<dbReference type="EMBL" id="BARW01033744">
    <property type="protein sequence ID" value="GAJ13046.1"/>
    <property type="molecule type" value="Genomic_DNA"/>
</dbReference>
<organism evidence="5">
    <name type="scientific">marine sediment metagenome</name>
    <dbReference type="NCBI Taxonomy" id="412755"/>
    <lineage>
        <taxon>unclassified sequences</taxon>
        <taxon>metagenomes</taxon>
        <taxon>ecological metagenomes</taxon>
    </lineage>
</organism>
<reference evidence="5" key="1">
    <citation type="journal article" date="2014" name="Front. Microbiol.">
        <title>High frequency of phylogenetically diverse reductive dehalogenase-homologous genes in deep subseafloor sedimentary metagenomes.</title>
        <authorList>
            <person name="Kawai M."/>
            <person name="Futagami T."/>
            <person name="Toyoda A."/>
            <person name="Takaki Y."/>
            <person name="Nishi S."/>
            <person name="Hori S."/>
            <person name="Arai W."/>
            <person name="Tsubouchi T."/>
            <person name="Morono Y."/>
            <person name="Uchiyama I."/>
            <person name="Ito T."/>
            <person name="Fujiyama A."/>
            <person name="Inagaki F."/>
            <person name="Takami H."/>
        </authorList>
    </citation>
    <scope>NUCLEOTIDE SEQUENCE</scope>
    <source>
        <strain evidence="5">Expedition CK06-06</strain>
    </source>
</reference>
<evidence type="ECO:0000256" key="2">
    <source>
        <dbReference type="ARBA" id="ARBA00022840"/>
    </source>
</evidence>
<dbReference type="GO" id="GO:0005524">
    <property type="term" value="F:ATP binding"/>
    <property type="evidence" value="ECO:0007669"/>
    <property type="project" value="UniProtKB-KW"/>
</dbReference>
<keyword evidence="2" id="KW-0067">ATP-binding</keyword>
<dbReference type="Gene3D" id="3.30.300.160">
    <property type="entry name" value="Type II secretion system, protein E, N-terminal domain"/>
    <property type="match status" value="1"/>
</dbReference>
<dbReference type="Gene3D" id="3.30.450.90">
    <property type="match status" value="1"/>
</dbReference>
<evidence type="ECO:0000313" key="5">
    <source>
        <dbReference type="EMBL" id="GAJ13046.1"/>
    </source>
</evidence>
<accession>X1VFB6</accession>
<feature type="domain" description="Type II secretion system protein GspE N-terminal" evidence="4">
    <location>
        <begin position="1"/>
        <end position="56"/>
    </location>
</feature>
<dbReference type="GO" id="GO:0005886">
    <property type="term" value="C:plasma membrane"/>
    <property type="evidence" value="ECO:0007669"/>
    <property type="project" value="TreeGrafter"/>
</dbReference>
<dbReference type="InterPro" id="IPR001482">
    <property type="entry name" value="T2SS/T4SS_dom"/>
</dbReference>
<evidence type="ECO:0000259" key="4">
    <source>
        <dbReference type="Pfam" id="PF05157"/>
    </source>
</evidence>
<proteinExistence type="predicted"/>
<dbReference type="Pfam" id="PF05157">
    <property type="entry name" value="MshEN"/>
    <property type="match status" value="1"/>
</dbReference>
<dbReference type="SUPFAM" id="SSF52540">
    <property type="entry name" value="P-loop containing nucleoside triphosphate hydrolases"/>
    <property type="match status" value="1"/>
</dbReference>
<keyword evidence="1" id="KW-0547">Nucleotide-binding</keyword>
<gene>
    <name evidence="5" type="ORF">S12H4_53072</name>
</gene>
<dbReference type="GO" id="GO:0016887">
    <property type="term" value="F:ATP hydrolysis activity"/>
    <property type="evidence" value="ECO:0007669"/>
    <property type="project" value="TreeGrafter"/>
</dbReference>
<evidence type="ECO:0000259" key="3">
    <source>
        <dbReference type="Pfam" id="PF00437"/>
    </source>
</evidence>
<dbReference type="PANTHER" id="PTHR30258">
    <property type="entry name" value="TYPE II SECRETION SYSTEM PROTEIN GSPE-RELATED"/>
    <property type="match status" value="1"/>
</dbReference>
<evidence type="ECO:0008006" key="6">
    <source>
        <dbReference type="Google" id="ProtNLM"/>
    </source>
</evidence>
<feature type="domain" description="Bacterial type II secretion system protein E" evidence="3">
    <location>
        <begin position="88"/>
        <end position="236"/>
    </location>
</feature>
<dbReference type="InterPro" id="IPR007831">
    <property type="entry name" value="T2SS_GspE_N"/>
</dbReference>
<feature type="non-terminal residue" evidence="5">
    <location>
        <position position="1"/>
    </location>
</feature>
<sequence>KYNILPLDIIGKSLVIVMGDVANIQAIDEIATMAKMPVKPMMAVPDEIREAITRNYTVLKKIESEIDDWVTLTTEEEEKEPEINITDDDKKSAVHHINVLIQQAVRSRASDMHIEPHKDKLQIRYRIDGVLQESLSLPMSVHAALISRLKISAGMNIAERRRPQDGRCSVVVDGKEVDIRVACGSTIYGEMAVLRFLTKSASLVDLSGVGFLPSTLERYKQMLELPFGMILFGGPT</sequence>
<comment type="caution">
    <text evidence="5">The sequence shown here is derived from an EMBL/GenBank/DDBJ whole genome shotgun (WGS) entry which is preliminary data.</text>
</comment>
<dbReference type="InterPro" id="IPR037257">
    <property type="entry name" value="T2SS_E_N_sf"/>
</dbReference>
<dbReference type="AlphaFoldDB" id="X1VFB6"/>
<name>X1VFB6_9ZZZZ</name>
<feature type="non-terminal residue" evidence="5">
    <location>
        <position position="236"/>
    </location>
</feature>
<protein>
    <recommendedName>
        <fullName evidence="6">Bacterial type II secretion system protein E domain-containing protein</fullName>
    </recommendedName>
</protein>
<dbReference type="Pfam" id="PF00437">
    <property type="entry name" value="T2SSE"/>
    <property type="match status" value="1"/>
</dbReference>
<dbReference type="InterPro" id="IPR027417">
    <property type="entry name" value="P-loop_NTPase"/>
</dbReference>
<dbReference type="PANTHER" id="PTHR30258:SF1">
    <property type="entry name" value="PROTEIN TRANSPORT PROTEIN HOFB HOMOLOG"/>
    <property type="match status" value="1"/>
</dbReference>
<dbReference type="SUPFAM" id="SSF160246">
    <property type="entry name" value="EspE N-terminal domain-like"/>
    <property type="match status" value="1"/>
</dbReference>
<evidence type="ECO:0000256" key="1">
    <source>
        <dbReference type="ARBA" id="ARBA00022741"/>
    </source>
</evidence>